<evidence type="ECO:0000256" key="2">
    <source>
        <dbReference type="ARBA" id="ARBA00022576"/>
    </source>
</evidence>
<sequence>MTAAVSRRTLFGIGGGAATLALASAPVRAAAATSTSANPFPPPAELAFLARNENPYGPSPKALKALADMGSAGCYYSGRGEEKLIAMIAEAHGLTPDHVLMGSGSSEVLNCATMALSGGGHILTADLTFDPPVRYAEAKGAAVKRVPLAADMQIDLPAMQAAVGPDTKLVHVCNPNNPTGLLLPNAALRSFAAAVSPKAVVLIDEAYNELTSDPAAFSLIDRVRAGDNVIVARTFSKIYGLAGMRVGYALARPDIIAKMRPWSMNVGGNTGGLAAAIATYPDTAFLAYSKAKVVEAREMIEAAAKSAGLPALKSAGNFVFVKVPDAEAVRQRMEAKGIIIREPYGKWTEWSRVSCGKIEDVARYTAALPEVVRA</sequence>
<dbReference type="InterPro" id="IPR004839">
    <property type="entry name" value="Aminotransferase_I/II_large"/>
</dbReference>
<dbReference type="PANTHER" id="PTHR43643">
    <property type="entry name" value="HISTIDINOL-PHOSPHATE AMINOTRANSFERASE 2"/>
    <property type="match status" value="1"/>
</dbReference>
<feature type="signal peptide" evidence="6">
    <location>
        <begin position="1"/>
        <end position="29"/>
    </location>
</feature>
<dbReference type="InterPro" id="IPR050106">
    <property type="entry name" value="HistidinolP_aminotransfase"/>
</dbReference>
<evidence type="ECO:0000256" key="1">
    <source>
        <dbReference type="ARBA" id="ARBA00007970"/>
    </source>
</evidence>
<dbReference type="Proteomes" id="UP000319897">
    <property type="component" value="Unassembled WGS sequence"/>
</dbReference>
<dbReference type="PROSITE" id="PS51318">
    <property type="entry name" value="TAT"/>
    <property type="match status" value="1"/>
</dbReference>
<keyword evidence="4" id="KW-0663">Pyridoxal phosphate</keyword>
<keyword evidence="3 8" id="KW-0808">Transferase</keyword>
<comment type="similarity">
    <text evidence="1">Belongs to the class-II pyridoxal-phosphate-dependent aminotransferase family. Histidinol-phosphate aminotransferase subfamily.</text>
</comment>
<dbReference type="GO" id="GO:0030170">
    <property type="term" value="F:pyridoxal phosphate binding"/>
    <property type="evidence" value="ECO:0007669"/>
    <property type="project" value="InterPro"/>
</dbReference>
<organism evidence="8 9">
    <name type="scientific">Sandaracinobacter neustonicus</name>
    <dbReference type="NCBI Taxonomy" id="1715348"/>
    <lineage>
        <taxon>Bacteria</taxon>
        <taxon>Pseudomonadati</taxon>
        <taxon>Pseudomonadota</taxon>
        <taxon>Alphaproteobacteria</taxon>
        <taxon>Sphingomonadales</taxon>
        <taxon>Sphingosinicellaceae</taxon>
        <taxon>Sandaracinobacter</taxon>
    </lineage>
</organism>
<dbReference type="Gene3D" id="3.40.640.10">
    <property type="entry name" value="Type I PLP-dependent aspartate aminotransferase-like (Major domain)"/>
    <property type="match status" value="1"/>
</dbReference>
<name>A0A501XJ33_9SPHN</name>
<dbReference type="InterPro" id="IPR015421">
    <property type="entry name" value="PyrdxlP-dep_Trfase_major"/>
</dbReference>
<protein>
    <submittedName>
        <fullName evidence="8">Aminotransferase class I/II-fold pyridoxal phosphate-dependent enzyme</fullName>
    </submittedName>
</protein>
<dbReference type="RefSeq" id="WP_140928492.1">
    <property type="nucleotide sequence ID" value="NZ_VFSU01000026.1"/>
</dbReference>
<dbReference type="GO" id="GO:0008483">
    <property type="term" value="F:transaminase activity"/>
    <property type="evidence" value="ECO:0007669"/>
    <property type="project" value="UniProtKB-KW"/>
</dbReference>
<proteinExistence type="inferred from homology"/>
<evidence type="ECO:0000259" key="7">
    <source>
        <dbReference type="Pfam" id="PF00155"/>
    </source>
</evidence>
<evidence type="ECO:0000256" key="5">
    <source>
        <dbReference type="ARBA" id="ARBA00029440"/>
    </source>
</evidence>
<evidence type="ECO:0000313" key="9">
    <source>
        <dbReference type="Proteomes" id="UP000319897"/>
    </source>
</evidence>
<dbReference type="SUPFAM" id="SSF53383">
    <property type="entry name" value="PLP-dependent transferases"/>
    <property type="match status" value="1"/>
</dbReference>
<evidence type="ECO:0000256" key="3">
    <source>
        <dbReference type="ARBA" id="ARBA00022679"/>
    </source>
</evidence>
<reference evidence="8 9" key="1">
    <citation type="submission" date="2019-06" db="EMBL/GenBank/DDBJ databases">
        <authorList>
            <person name="Lee I."/>
            <person name="Jang G.I."/>
            <person name="Hwang C.Y."/>
        </authorList>
    </citation>
    <scope>NUCLEOTIDE SEQUENCE [LARGE SCALE GENOMIC DNA]</scope>
    <source>
        <strain evidence="8 9">PAMC 28131</strain>
    </source>
</reference>
<comment type="caution">
    <text evidence="8">The sequence shown here is derived from an EMBL/GenBank/DDBJ whole genome shotgun (WGS) entry which is preliminary data.</text>
</comment>
<dbReference type="PANTHER" id="PTHR43643:SF3">
    <property type="entry name" value="HISTIDINOL-PHOSPHATE AMINOTRANSFERASE"/>
    <property type="match status" value="1"/>
</dbReference>
<evidence type="ECO:0000256" key="6">
    <source>
        <dbReference type="SAM" id="SignalP"/>
    </source>
</evidence>
<dbReference type="InterPro" id="IPR006311">
    <property type="entry name" value="TAT_signal"/>
</dbReference>
<dbReference type="AlphaFoldDB" id="A0A501XJ33"/>
<keyword evidence="6" id="KW-0732">Signal</keyword>
<dbReference type="EMBL" id="VFSU01000026">
    <property type="protein sequence ID" value="TPE60556.1"/>
    <property type="molecule type" value="Genomic_DNA"/>
</dbReference>
<dbReference type="OrthoDB" id="9809616at2"/>
<feature type="domain" description="Aminotransferase class I/classII large" evidence="7">
    <location>
        <begin position="49"/>
        <end position="363"/>
    </location>
</feature>
<accession>A0A501XJ33</accession>
<dbReference type="Gene3D" id="3.90.1150.10">
    <property type="entry name" value="Aspartate Aminotransferase, domain 1"/>
    <property type="match status" value="1"/>
</dbReference>
<evidence type="ECO:0000256" key="4">
    <source>
        <dbReference type="ARBA" id="ARBA00022898"/>
    </source>
</evidence>
<keyword evidence="2 8" id="KW-0032">Aminotransferase</keyword>
<dbReference type="InterPro" id="IPR015422">
    <property type="entry name" value="PyrdxlP-dep_Trfase_small"/>
</dbReference>
<gene>
    <name evidence="8" type="ORF">FJQ54_11205</name>
</gene>
<dbReference type="InterPro" id="IPR015424">
    <property type="entry name" value="PyrdxlP-dep_Trfase"/>
</dbReference>
<feature type="chain" id="PRO_5021456144" evidence="6">
    <location>
        <begin position="30"/>
        <end position="374"/>
    </location>
</feature>
<evidence type="ECO:0000313" key="8">
    <source>
        <dbReference type="EMBL" id="TPE60556.1"/>
    </source>
</evidence>
<dbReference type="CDD" id="cd00609">
    <property type="entry name" value="AAT_like"/>
    <property type="match status" value="1"/>
</dbReference>
<comment type="pathway">
    <text evidence="5">Amino-acid biosynthesis.</text>
</comment>
<dbReference type="Pfam" id="PF00155">
    <property type="entry name" value="Aminotran_1_2"/>
    <property type="match status" value="1"/>
</dbReference>
<keyword evidence="9" id="KW-1185">Reference proteome</keyword>